<dbReference type="eggNOG" id="ENOG5032HTD">
    <property type="taxonomic scope" value="Bacteria"/>
</dbReference>
<dbReference type="EMBL" id="CP002106">
    <property type="protein sequence ID" value="ADK67393.1"/>
    <property type="molecule type" value="Genomic_DNA"/>
</dbReference>
<feature type="transmembrane region" description="Helical" evidence="1">
    <location>
        <begin position="20"/>
        <end position="43"/>
    </location>
</feature>
<keyword evidence="1" id="KW-1133">Transmembrane helix</keyword>
<reference evidence="2 3" key="1">
    <citation type="journal article" date="2010" name="Stand. Genomic Sci.">
        <title>Complete genome sequence of Olsenella uli type strain (VPI D76D-27C).</title>
        <authorList>
            <person name="Goker M."/>
            <person name="Held B."/>
            <person name="Lucas S."/>
            <person name="Nolan M."/>
            <person name="Yasawong M."/>
            <person name="Glavina Del Rio T."/>
            <person name="Tice H."/>
            <person name="Cheng J.F."/>
            <person name="Bruce D."/>
            <person name="Detter J.C."/>
            <person name="Tapia R."/>
            <person name="Han C."/>
            <person name="Goodwin L."/>
            <person name="Pitluck S."/>
            <person name="Liolios K."/>
            <person name="Ivanova N."/>
            <person name="Mavromatis K."/>
            <person name="Mikhailova N."/>
            <person name="Pati A."/>
            <person name="Chen A."/>
            <person name="Palaniappan K."/>
            <person name="Land M."/>
            <person name="Hauser L."/>
            <person name="Chang Y.J."/>
            <person name="Jeffries C.D."/>
            <person name="Rohde M."/>
            <person name="Sikorski J."/>
            <person name="Pukall R."/>
            <person name="Woyke T."/>
            <person name="Bristow J."/>
            <person name="Eisen J.A."/>
            <person name="Markowitz V."/>
            <person name="Hugenholtz P."/>
            <person name="Kyrpides N.C."/>
            <person name="Klenk H.P."/>
            <person name="Lapidus A."/>
        </authorList>
    </citation>
    <scope>NUCLEOTIDE SEQUENCE [LARGE SCALE GENOMIC DNA]</scope>
    <source>
        <strain evidence="3">ATCC 49627 / DSM 7084 / CIP 109912 / JCM 12494 / NCIMB 702895 / VPI D76D-27C</strain>
    </source>
</reference>
<proteinExistence type="predicted"/>
<feature type="transmembrane region" description="Helical" evidence="1">
    <location>
        <begin position="116"/>
        <end position="135"/>
    </location>
</feature>
<dbReference type="HOGENOM" id="CLU_1813851_0_0_11"/>
<evidence type="ECO:0000313" key="2">
    <source>
        <dbReference type="EMBL" id="ADK67393.1"/>
    </source>
</evidence>
<evidence type="ECO:0000313" key="3">
    <source>
        <dbReference type="Proteomes" id="UP000000333"/>
    </source>
</evidence>
<dbReference type="PATRIC" id="fig|633147.7.peg.1778"/>
<gene>
    <name evidence="2" type="ordered locus">Olsu_0269</name>
</gene>
<dbReference type="STRING" id="633147.Olsu_0269"/>
<dbReference type="RefSeq" id="WP_013251145.1">
    <property type="nucleotide sequence ID" value="NC_014363.1"/>
</dbReference>
<evidence type="ECO:0000256" key="1">
    <source>
        <dbReference type="SAM" id="Phobius"/>
    </source>
</evidence>
<feature type="transmembrane region" description="Helical" evidence="1">
    <location>
        <begin position="90"/>
        <end position="110"/>
    </location>
</feature>
<organism evidence="2 3">
    <name type="scientific">Olsenella uli (strain ATCC 49627 / DSM 7084 / CCUG 31166 / CIP 109912 / JCM 12494 / LMG 11480 / NCIMB 702895 / VPI D76D-27C)</name>
    <name type="common">Lactobacillus uli</name>
    <dbReference type="NCBI Taxonomy" id="633147"/>
    <lineage>
        <taxon>Bacteria</taxon>
        <taxon>Bacillati</taxon>
        <taxon>Actinomycetota</taxon>
        <taxon>Coriobacteriia</taxon>
        <taxon>Coriobacteriales</taxon>
        <taxon>Atopobiaceae</taxon>
        <taxon>Olsenella</taxon>
    </lineage>
</organism>
<sequence>MDRNSTNKPAGSSILRVASIILIVYAVITLVSGLFMMMGVYMVAADADVNIATGIAAIVGIVAFLGGLLNLFVGVVGFRASKRNDRNTLALVLGVISVVFGIYGITTAIGTGDAGSIANAVAGIILPALYLYGVIETRRRVA</sequence>
<keyword evidence="1" id="KW-0472">Membrane</keyword>
<dbReference type="KEGG" id="ols:Olsu_0269"/>
<dbReference type="GeneID" id="78511736"/>
<keyword evidence="1" id="KW-0812">Transmembrane</keyword>
<dbReference type="OrthoDB" id="3199617at2"/>
<keyword evidence="3" id="KW-1185">Reference proteome</keyword>
<protein>
    <submittedName>
        <fullName evidence="2">Uncharacterized protein</fullName>
    </submittedName>
</protein>
<name>E1QYC9_OLSUV</name>
<dbReference type="Proteomes" id="UP000000333">
    <property type="component" value="Chromosome"/>
</dbReference>
<dbReference type="AlphaFoldDB" id="E1QYC9"/>
<accession>E1QYC9</accession>
<feature type="transmembrane region" description="Helical" evidence="1">
    <location>
        <begin position="55"/>
        <end position="78"/>
    </location>
</feature>